<feature type="compositionally biased region" description="Basic and acidic residues" evidence="2">
    <location>
        <begin position="261"/>
        <end position="271"/>
    </location>
</feature>
<evidence type="ECO:0000259" key="3">
    <source>
        <dbReference type="PROSITE" id="PS50829"/>
    </source>
</evidence>
<feature type="region of interest" description="Disordered" evidence="2">
    <location>
        <begin position="466"/>
        <end position="519"/>
    </location>
</feature>
<dbReference type="AlphaFoldDB" id="A0AAD2JJM0"/>
<feature type="region of interest" description="Disordered" evidence="2">
    <location>
        <begin position="1030"/>
        <end position="1053"/>
    </location>
</feature>
<feature type="compositionally biased region" description="Basic and acidic residues" evidence="2">
    <location>
        <begin position="926"/>
        <end position="941"/>
    </location>
</feature>
<accession>A0AAD2JJM0</accession>
<feature type="compositionally biased region" description="Polar residues" evidence="2">
    <location>
        <begin position="943"/>
        <end position="958"/>
    </location>
</feature>
<dbReference type="SUPFAM" id="SSF55277">
    <property type="entry name" value="GYF domain"/>
    <property type="match status" value="1"/>
</dbReference>
<feature type="compositionally biased region" description="Basic and acidic residues" evidence="2">
    <location>
        <begin position="304"/>
        <end position="331"/>
    </location>
</feature>
<evidence type="ECO:0000256" key="2">
    <source>
        <dbReference type="SAM" id="MobiDB-lite"/>
    </source>
</evidence>
<dbReference type="PANTHER" id="PTHR47471">
    <property type="entry name" value="GYF DOMAIN-CONTAINING PROTEIN"/>
    <property type="match status" value="1"/>
</dbReference>
<feature type="region of interest" description="Disordered" evidence="2">
    <location>
        <begin position="791"/>
        <end position="967"/>
    </location>
</feature>
<proteinExistence type="predicted"/>
<keyword evidence="1" id="KW-0175">Coiled coil</keyword>
<dbReference type="PROSITE" id="PS50829">
    <property type="entry name" value="GYF"/>
    <property type="match status" value="1"/>
</dbReference>
<feature type="compositionally biased region" description="Low complexity" evidence="2">
    <location>
        <begin position="794"/>
        <end position="803"/>
    </location>
</feature>
<feature type="region of interest" description="Disordered" evidence="2">
    <location>
        <begin position="221"/>
        <end position="333"/>
    </location>
</feature>
<dbReference type="PANTHER" id="PTHR47471:SF1">
    <property type="entry name" value="PROTEIN ESSENTIAL FOR POTEXVIRUS ACCUMULATION 1"/>
    <property type="match status" value="1"/>
</dbReference>
<dbReference type="CDD" id="cd00072">
    <property type="entry name" value="GYF"/>
    <property type="match status" value="1"/>
</dbReference>
<name>A0AAD2JJM0_9STRA</name>
<dbReference type="Pfam" id="PF02213">
    <property type="entry name" value="GYF"/>
    <property type="match status" value="1"/>
</dbReference>
<feature type="region of interest" description="Disordered" evidence="2">
    <location>
        <begin position="405"/>
        <end position="436"/>
    </location>
</feature>
<feature type="domain" description="GYF" evidence="3">
    <location>
        <begin position="652"/>
        <end position="700"/>
    </location>
</feature>
<comment type="caution">
    <text evidence="4">The sequence shown here is derived from an EMBL/GenBank/DDBJ whole genome shotgun (WGS) entry which is preliminary data.</text>
</comment>
<feature type="compositionally biased region" description="Basic and acidic residues" evidence="2">
    <location>
        <begin position="477"/>
        <end position="504"/>
    </location>
</feature>
<evidence type="ECO:0000313" key="4">
    <source>
        <dbReference type="EMBL" id="CAJ1955860.1"/>
    </source>
</evidence>
<dbReference type="SMART" id="SM00444">
    <property type="entry name" value="GYF"/>
    <property type="match status" value="1"/>
</dbReference>
<reference evidence="4" key="1">
    <citation type="submission" date="2023-08" db="EMBL/GenBank/DDBJ databases">
        <authorList>
            <person name="Audoor S."/>
            <person name="Bilcke G."/>
        </authorList>
    </citation>
    <scope>NUCLEOTIDE SEQUENCE</scope>
</reference>
<feature type="compositionally biased region" description="Basic and acidic residues" evidence="2">
    <location>
        <begin position="828"/>
        <end position="848"/>
    </location>
</feature>
<feature type="compositionally biased region" description="Basic residues" evidence="2">
    <location>
        <begin position="1043"/>
        <end position="1053"/>
    </location>
</feature>
<feature type="compositionally biased region" description="Polar residues" evidence="2">
    <location>
        <begin position="407"/>
        <end position="427"/>
    </location>
</feature>
<evidence type="ECO:0000256" key="1">
    <source>
        <dbReference type="SAM" id="Coils"/>
    </source>
</evidence>
<dbReference type="Gene3D" id="3.30.1490.40">
    <property type="match status" value="1"/>
</dbReference>
<keyword evidence="5" id="KW-1185">Reference proteome</keyword>
<dbReference type="Proteomes" id="UP001295423">
    <property type="component" value="Unassembled WGS sequence"/>
</dbReference>
<dbReference type="EMBL" id="CAKOGP040001900">
    <property type="protein sequence ID" value="CAJ1955860.1"/>
    <property type="molecule type" value="Genomic_DNA"/>
</dbReference>
<evidence type="ECO:0000313" key="5">
    <source>
        <dbReference type="Proteomes" id="UP001295423"/>
    </source>
</evidence>
<sequence length="1053" mass="114044">MNTPGGSSLRPAWSKGAGGGGGRGFQPPPTISADRSDQPRSSSWGSQERGDNNKFSALQDEEDEIAGSGQREVGVPRGEAFRTSFSRSSSGPKPSGRSLADLAAQVPENSPAGRRHISNYESRSAGGSGRFSGLRSGDHGNPGTPVSTDSYKPDPKVIRYTREKLLSMRPPSHLGDQSLPATLCHLEGSAVLSKAPQDPVCWDSLDAEAIWEAIRDRRVPAGGKAAGVPSRGLNEAVDEPRRRNTAGGRWQRGVALPPPDEGGRRKDKDAESPDELWDDPMGGATGAASDFSAFGAIPDDDAFDFEKMAEASKKLEEELHGPKNPSDDDIQHQSIKVDPSRPLASVGMTLASGSGNDVNVFEDFDSPSENEAAVDAAAATVRGGQENPNASSRLMKMIGVTRDAPENDNSNGQQISNPWGTSENLAPNPTGLDPLMSIGGATTIPLNPWGIQVPAQQGEANANLSISPQLSSFPGEQRLRDEQAEKRSHEAGMFRRQKEEEAQRRAQAQKQAEEQALRHARASALQQQAASQQSQVELVLMERICTILENSWGRSDLVSILTTLHSEDSRVIPLLGHVDALRALIARSPRRVSLHRDPSFGGDIAVLAMTNSQWQQHQQQLQARLEQEEMERRQLEEAEKSRVPVKTKIDHQAPWFYSDPQNNVQGPFRGDEMRQWLEAGYFKGDLPISQNPQGPFLPLSTLFPDLSVAFRAAVQEVENIGVMLAESKTAIAEISDDIQPDLSNGGSDQPLLIDGQRDRGMIKSAKSDGEEEPQNAGNQSSTQLKMILGLSTDTPPVENTNETEPPEPENPVETQTRSLGIHQTKGSKKAESVKAETKAEDTSPENHKQPSTAWGGATTANPKKSMSEIQQEEARAVAMMERNSAPRQQSSGWANVAASGKSGWSSGTLKQSTPPTGMGQNGRQVQGREKLHNQPGNERKVTHGSQKQGFDSAQSSTPAEEFGTTMSPGLETWCKEQMQKINGGDDLTLVAFCMTLDDANEIRQYLTTYLGSTSQVNNFATEFINRRGLGMKQEEWETPGSAKKGRKKKSSGR</sequence>
<feature type="compositionally biased region" description="Polar residues" evidence="2">
    <location>
        <begin position="858"/>
        <end position="869"/>
    </location>
</feature>
<feature type="coiled-coil region" evidence="1">
    <location>
        <begin position="611"/>
        <end position="638"/>
    </location>
</feature>
<dbReference type="InterPro" id="IPR035445">
    <property type="entry name" value="GYF-like_dom_sf"/>
</dbReference>
<gene>
    <name evidence="4" type="ORF">CYCCA115_LOCUS15957</name>
</gene>
<feature type="compositionally biased region" description="Polar residues" evidence="2">
    <location>
        <begin position="902"/>
        <end position="915"/>
    </location>
</feature>
<feature type="region of interest" description="Disordered" evidence="2">
    <location>
        <begin position="1"/>
        <end position="155"/>
    </location>
</feature>
<protein>
    <recommendedName>
        <fullName evidence="3">GYF domain-containing protein</fullName>
    </recommendedName>
</protein>
<dbReference type="InterPro" id="IPR003169">
    <property type="entry name" value="GYF"/>
</dbReference>
<organism evidence="4 5">
    <name type="scientific">Cylindrotheca closterium</name>
    <dbReference type="NCBI Taxonomy" id="2856"/>
    <lineage>
        <taxon>Eukaryota</taxon>
        <taxon>Sar</taxon>
        <taxon>Stramenopiles</taxon>
        <taxon>Ochrophyta</taxon>
        <taxon>Bacillariophyta</taxon>
        <taxon>Bacillariophyceae</taxon>
        <taxon>Bacillariophycidae</taxon>
        <taxon>Bacillariales</taxon>
        <taxon>Bacillariaceae</taxon>
        <taxon>Cylindrotheca</taxon>
    </lineage>
</organism>
<feature type="compositionally biased region" description="Low complexity" evidence="2">
    <location>
        <begin position="84"/>
        <end position="98"/>
    </location>
</feature>